<feature type="compositionally biased region" description="Basic residues" evidence="1">
    <location>
        <begin position="25"/>
        <end position="35"/>
    </location>
</feature>
<accession>A0A5B8CHM8</accession>
<feature type="region of interest" description="Disordered" evidence="1">
    <location>
        <begin position="25"/>
        <end position="62"/>
    </location>
</feature>
<evidence type="ECO:0000256" key="1">
    <source>
        <dbReference type="SAM" id="MobiDB-lite"/>
    </source>
</evidence>
<sequence>MMIRWIALQRSSGASRPYLQAARRARRSRCRLSRPRARDDRASNSSAAARRSGRPFPHSVVKGHAMSASPRLSVCELSLPDTTFEQDLDLITESAATGVAIAEFKLRDGEEAAQAAALKASGLAATICIPANIAPLPLLPEYIYPGPTDPDLRLDAMLASIRRLAPFGPDCIAVITGSNAGYAVDDARKIAVEALREATKLAVSLGTRLALETNRNEGIDFSFLRSLPDAIDFLDEVGEPGLGLLYDFYHLWDEKDILADTERFASRIFGVQYNDWRDPPRCAADRLLPGDGIMDIPALLAALERGGFDGWYDFEIFSDDGRWGTELPDSLWKLPYDKLIERAHSGLLAAWNVRHSKMDS</sequence>
<dbReference type="InterPro" id="IPR036237">
    <property type="entry name" value="Xyl_isomerase-like_sf"/>
</dbReference>
<dbReference type="InterPro" id="IPR013022">
    <property type="entry name" value="Xyl_isomerase-like_TIM-brl"/>
</dbReference>
<dbReference type="PANTHER" id="PTHR12110">
    <property type="entry name" value="HYDROXYPYRUVATE ISOMERASE"/>
    <property type="match status" value="1"/>
</dbReference>
<evidence type="ECO:0000313" key="4">
    <source>
        <dbReference type="Proteomes" id="UP000311469"/>
    </source>
</evidence>
<gene>
    <name evidence="3" type="ORF">FIL70_11625</name>
</gene>
<dbReference type="Proteomes" id="UP000311469">
    <property type="component" value="Chromosome cSF1"/>
</dbReference>
<organism evidence="3 4">
    <name type="scientific">Sphingobium fuliginis ATCC 27551</name>
    <dbReference type="NCBI Taxonomy" id="1208342"/>
    <lineage>
        <taxon>Bacteria</taxon>
        <taxon>Pseudomonadati</taxon>
        <taxon>Pseudomonadota</taxon>
        <taxon>Alphaproteobacteria</taxon>
        <taxon>Sphingomonadales</taxon>
        <taxon>Sphingomonadaceae</taxon>
        <taxon>Sphingobium</taxon>
    </lineage>
</organism>
<proteinExistence type="predicted"/>
<keyword evidence="3" id="KW-0413">Isomerase</keyword>
<dbReference type="GO" id="GO:0016853">
    <property type="term" value="F:isomerase activity"/>
    <property type="evidence" value="ECO:0007669"/>
    <property type="project" value="UniProtKB-KW"/>
</dbReference>
<dbReference type="KEGG" id="sufl:FIL70_11625"/>
<dbReference type="Pfam" id="PF01261">
    <property type="entry name" value="AP_endonuc_2"/>
    <property type="match status" value="1"/>
</dbReference>
<dbReference type="Gene3D" id="3.20.20.150">
    <property type="entry name" value="Divalent-metal-dependent TIM barrel enzymes"/>
    <property type="match status" value="1"/>
</dbReference>
<feature type="domain" description="Xylose isomerase-like TIM barrel" evidence="2">
    <location>
        <begin position="104"/>
        <end position="323"/>
    </location>
</feature>
<dbReference type="SUPFAM" id="SSF51658">
    <property type="entry name" value="Xylose isomerase-like"/>
    <property type="match status" value="1"/>
</dbReference>
<evidence type="ECO:0000259" key="2">
    <source>
        <dbReference type="Pfam" id="PF01261"/>
    </source>
</evidence>
<dbReference type="PANTHER" id="PTHR12110:SF52">
    <property type="entry name" value="XYLOSE ISOMERASE"/>
    <property type="match status" value="1"/>
</dbReference>
<dbReference type="EMBL" id="CP041016">
    <property type="protein sequence ID" value="QDC37776.1"/>
    <property type="molecule type" value="Genomic_DNA"/>
</dbReference>
<dbReference type="InterPro" id="IPR050312">
    <property type="entry name" value="IolE/XylAMocC-like"/>
</dbReference>
<reference evidence="3 4" key="1">
    <citation type="submission" date="2019-06" db="EMBL/GenBank/DDBJ databases">
        <title>Genome organization and adaptive potential of archetypical organophosphate degarding Sphingobium fuliginis ATCC 27551.</title>
        <authorList>
            <person name="Sarwar A."/>
            <person name="Parthasarathy S."/>
            <person name="Singh C."/>
            <person name="Siddavattam D."/>
        </authorList>
    </citation>
    <scope>NUCLEOTIDE SEQUENCE [LARGE SCALE GENOMIC DNA]</scope>
    <source>
        <strain evidence="3 4">ATCC 27551</strain>
    </source>
</reference>
<protein>
    <submittedName>
        <fullName evidence="3">Sugar phosphate isomerase/epimerase</fullName>
    </submittedName>
</protein>
<evidence type="ECO:0000313" key="3">
    <source>
        <dbReference type="EMBL" id="QDC37776.1"/>
    </source>
</evidence>
<name>A0A5B8CHM8_SPHSA</name>
<dbReference type="AlphaFoldDB" id="A0A5B8CHM8"/>